<dbReference type="Pfam" id="PF00149">
    <property type="entry name" value="Metallophos"/>
    <property type="match status" value="1"/>
</dbReference>
<dbReference type="PANTHER" id="PTHR11575:SF24">
    <property type="entry name" value="5'-NUCLEOTIDASE"/>
    <property type="match status" value="1"/>
</dbReference>
<dbReference type="GO" id="GO:0000166">
    <property type="term" value="F:nucleotide binding"/>
    <property type="evidence" value="ECO:0007669"/>
    <property type="project" value="UniProtKB-KW"/>
</dbReference>
<sequence length="594" mass="66203">MFYKSEMWFAALTCMFTLLSSIESYNLTVLHTNDFHSRYEEINNKGGKCKPEKSCYGGIARQVTAVRNIRSAEENVVFLNAGDYYQGTVWYTVHRWRAAAEFTNRLHHDAMALGNHEFDDGVAGLVPFLDNVTFPIISSNINISGIPELEGKIRKSVILDVGGEKIGVIGYTTKDTPELAKTGPVTFFDEIESIQEEADILQQSGINKIIAVGHAGFLKDKEIAEKVPLVDVVVGGHTNTFLYTGEPPIPQSVEGPYPVVIERSDGSKALVVQDYAFGLYLGHLKVTFDEAGNVVSWEGNPILMEETIPQDNETAEVVETYKEVVDRRGNVVVGQTNVYLNADRPYCRLHECNFGNVITDAVLRFYLKKPTEDQWNTIAISIFNSGGIRDSISEKENDGNILMRDVMNVLPYLNTLDVVDIYGKYLIEILERSVYDYGNNPEDPPGRFLQVSGVRVTYNISQPPGQRVHKALVHCTFCRVPRYLPINESKIYRVVMPTYLTQGGDDYKMIPENTLRLLNTGSLDIDIVVDYLNKSSPIVTGIEGRINFVDPYAPCNGAALSTINDNSLCIYALLTVSILLFPGVHKNLPVIATI</sequence>
<evidence type="ECO:0000256" key="8">
    <source>
        <dbReference type="RuleBase" id="RU362119"/>
    </source>
</evidence>
<feature type="domain" description="Calcineurin-like phosphoesterase" evidence="9">
    <location>
        <begin position="28"/>
        <end position="238"/>
    </location>
</feature>
<organism evidence="11">
    <name type="scientific">Centruroides hentzi</name>
    <dbReference type="NCBI Taxonomy" id="88313"/>
    <lineage>
        <taxon>Eukaryota</taxon>
        <taxon>Metazoa</taxon>
        <taxon>Ecdysozoa</taxon>
        <taxon>Arthropoda</taxon>
        <taxon>Chelicerata</taxon>
        <taxon>Arachnida</taxon>
        <taxon>Scorpiones</taxon>
        <taxon>Buthida</taxon>
        <taxon>Buthoidea</taxon>
        <taxon>Buthidae</taxon>
        <taxon>Centruroides</taxon>
    </lineage>
</organism>
<evidence type="ECO:0000256" key="4">
    <source>
        <dbReference type="ARBA" id="ARBA00022723"/>
    </source>
</evidence>
<protein>
    <recommendedName>
        <fullName evidence="3">5'-nucleotidase</fullName>
        <ecNumber evidence="3">3.1.3.5</ecNumber>
    </recommendedName>
</protein>
<dbReference type="PRINTS" id="PR01607">
    <property type="entry name" value="APYRASEFAMLY"/>
</dbReference>
<keyword evidence="5 8" id="KW-0732">Signal</keyword>
<dbReference type="GO" id="GO:0008253">
    <property type="term" value="F:5'-nucleotidase activity"/>
    <property type="evidence" value="ECO:0007669"/>
    <property type="project" value="UniProtKB-EC"/>
</dbReference>
<dbReference type="Gene3D" id="3.60.21.10">
    <property type="match status" value="1"/>
</dbReference>
<comment type="catalytic activity">
    <reaction evidence="1">
        <text>a ribonucleoside 5'-phosphate + H2O = a ribonucleoside + phosphate</text>
        <dbReference type="Rhea" id="RHEA:12484"/>
        <dbReference type="ChEBI" id="CHEBI:15377"/>
        <dbReference type="ChEBI" id="CHEBI:18254"/>
        <dbReference type="ChEBI" id="CHEBI:43474"/>
        <dbReference type="ChEBI" id="CHEBI:58043"/>
        <dbReference type="EC" id="3.1.3.5"/>
    </reaction>
</comment>
<evidence type="ECO:0000313" key="11">
    <source>
        <dbReference type="EMBL" id="MBW20257.1"/>
    </source>
</evidence>
<dbReference type="GO" id="GO:0006196">
    <property type="term" value="P:AMP catabolic process"/>
    <property type="evidence" value="ECO:0007669"/>
    <property type="project" value="TreeGrafter"/>
</dbReference>
<evidence type="ECO:0000259" key="9">
    <source>
        <dbReference type="Pfam" id="PF00149"/>
    </source>
</evidence>
<evidence type="ECO:0000256" key="5">
    <source>
        <dbReference type="ARBA" id="ARBA00022729"/>
    </source>
</evidence>
<feature type="signal peptide" evidence="8">
    <location>
        <begin position="1"/>
        <end position="24"/>
    </location>
</feature>
<dbReference type="SUPFAM" id="SSF56300">
    <property type="entry name" value="Metallo-dependent phosphatases"/>
    <property type="match status" value="1"/>
</dbReference>
<dbReference type="EC" id="3.1.3.5" evidence="3"/>
<dbReference type="InterPro" id="IPR008334">
    <property type="entry name" value="5'-Nucleotdase_C"/>
</dbReference>
<dbReference type="CDD" id="cd07409">
    <property type="entry name" value="MPP_CD73_N"/>
    <property type="match status" value="1"/>
</dbReference>
<proteinExistence type="inferred from homology"/>
<keyword evidence="4" id="KW-0479">Metal-binding</keyword>
<dbReference type="GO" id="GO:0046872">
    <property type="term" value="F:metal ion binding"/>
    <property type="evidence" value="ECO:0007669"/>
    <property type="project" value="UniProtKB-KW"/>
</dbReference>
<evidence type="ECO:0000256" key="6">
    <source>
        <dbReference type="ARBA" id="ARBA00022741"/>
    </source>
</evidence>
<dbReference type="FunFam" id="3.60.21.10:FF:000020">
    <property type="entry name" value="NT5E isoform 4"/>
    <property type="match status" value="1"/>
</dbReference>
<accession>A0A2I9LPD9</accession>
<dbReference type="InterPro" id="IPR006146">
    <property type="entry name" value="5'-Nucleotdase_CS"/>
</dbReference>
<dbReference type="GO" id="GO:0005886">
    <property type="term" value="C:plasma membrane"/>
    <property type="evidence" value="ECO:0007669"/>
    <property type="project" value="TreeGrafter"/>
</dbReference>
<dbReference type="InterPro" id="IPR036907">
    <property type="entry name" value="5'-Nucleotdase_C_sf"/>
</dbReference>
<evidence type="ECO:0000256" key="2">
    <source>
        <dbReference type="ARBA" id="ARBA00006654"/>
    </source>
</evidence>
<dbReference type="PANTHER" id="PTHR11575">
    <property type="entry name" value="5'-NUCLEOTIDASE-RELATED"/>
    <property type="match status" value="1"/>
</dbReference>
<reference evidence="11" key="1">
    <citation type="journal article" date="2017" name="Toxicon">
        <title>Venom-gland transcriptomics and venom proteomics of the Hentz striped scorpion (Centruroides hentzi; Buthidae) reveal high toxin diversity in a harmless member of a lethal family.</title>
        <authorList>
            <person name="Ward M.J."/>
            <person name="Ellsworth S.A."/>
            <person name="Rokyta D.R."/>
        </authorList>
    </citation>
    <scope>NUCLEOTIDE SEQUENCE</scope>
    <source>
        <tissue evidence="11">Venom gland</tissue>
    </source>
</reference>
<dbReference type="InterPro" id="IPR029052">
    <property type="entry name" value="Metallo-depent_PP-like"/>
</dbReference>
<evidence type="ECO:0000256" key="1">
    <source>
        <dbReference type="ARBA" id="ARBA00000815"/>
    </source>
</evidence>
<dbReference type="EMBL" id="GFWZ01000267">
    <property type="protein sequence ID" value="MBW20257.1"/>
    <property type="molecule type" value="Transcribed_RNA"/>
</dbReference>
<name>A0A2I9LPD9_9SCOR</name>
<dbReference type="Pfam" id="PF02872">
    <property type="entry name" value="5_nucleotid_C"/>
    <property type="match status" value="1"/>
</dbReference>
<dbReference type="InterPro" id="IPR006179">
    <property type="entry name" value="5_nucleotidase/apyrase"/>
</dbReference>
<dbReference type="SUPFAM" id="SSF55816">
    <property type="entry name" value="5'-nucleotidase (syn. UDP-sugar hydrolase), C-terminal domain"/>
    <property type="match status" value="1"/>
</dbReference>
<comment type="similarity">
    <text evidence="2 8">Belongs to the 5'-nucleotidase family.</text>
</comment>
<dbReference type="FunFam" id="3.90.780.10:FF:000001">
    <property type="entry name" value="NT5E isoform 3"/>
    <property type="match status" value="1"/>
</dbReference>
<feature type="chain" id="PRO_5014211731" description="5'-nucleotidase" evidence="8">
    <location>
        <begin position="25"/>
        <end position="594"/>
    </location>
</feature>
<dbReference type="PROSITE" id="PS00786">
    <property type="entry name" value="5_NUCLEOTIDASE_2"/>
    <property type="match status" value="1"/>
</dbReference>
<evidence type="ECO:0000256" key="3">
    <source>
        <dbReference type="ARBA" id="ARBA00012643"/>
    </source>
</evidence>
<dbReference type="AlphaFoldDB" id="A0A2I9LPD9"/>
<keyword evidence="6 8" id="KW-0547">Nucleotide-binding</keyword>
<keyword evidence="7 8" id="KW-0378">Hydrolase</keyword>
<dbReference type="InterPro" id="IPR004843">
    <property type="entry name" value="Calcineurin-like_PHP"/>
</dbReference>
<dbReference type="Gene3D" id="3.90.780.10">
    <property type="entry name" value="5'-Nucleotidase, C-terminal domain"/>
    <property type="match status" value="1"/>
</dbReference>
<evidence type="ECO:0000256" key="7">
    <source>
        <dbReference type="ARBA" id="ARBA00022801"/>
    </source>
</evidence>
<feature type="domain" description="5'-Nucleotidase C-terminal" evidence="10">
    <location>
        <begin position="332"/>
        <end position="510"/>
    </location>
</feature>
<evidence type="ECO:0000259" key="10">
    <source>
        <dbReference type="Pfam" id="PF02872"/>
    </source>
</evidence>